<dbReference type="InterPro" id="IPR013783">
    <property type="entry name" value="Ig-like_fold"/>
</dbReference>
<name>A0ABT2TFS6_9FIRM</name>
<feature type="domain" description="SD-repeat containing protein B" evidence="4">
    <location>
        <begin position="6306"/>
        <end position="6419"/>
    </location>
</feature>
<comment type="caution">
    <text evidence="5">The sequence shown here is derived from an EMBL/GenBank/DDBJ whole genome shotgun (WGS) entry which is preliminary data.</text>
</comment>
<keyword evidence="6" id="KW-1185">Reference proteome</keyword>
<evidence type="ECO:0000313" key="6">
    <source>
        <dbReference type="Proteomes" id="UP001652442"/>
    </source>
</evidence>
<feature type="domain" description="SD-repeat containing protein B" evidence="4">
    <location>
        <begin position="5612"/>
        <end position="5715"/>
    </location>
</feature>
<sequence length="7070" mass="797804">MKQKKTKAWKRGFCFFLAAVFLLNICLDTMSGIVYAAGNKEAAVPSIGVTFEEKPLSGGDAVSKGTYLVSNDSEIVMTVRYTPNYTDGYVTGAYIKMVLPYLYKDSDGELVISDKKPDDVPEDQLMGVEANISETALGNWTVENSEGERGADGFRRGVLLIRTYNDTVEVSSQPKSFDITLRFFGKLPENESVSVKLGAGYQYYHDENGNQSSYGYDIEPGAANPDGDDSSLRIINLVNSNLLWKPEISLVKTSVLWDKYNYLVYKVKVSNDSEDKSSMIDRYTLIFSTQSDVTSEGRGGVLEKDMMQWEDTKEGPVKNDDYTDAAREKSFIGVPNQGGALIYDVTDFSEEERSEFDLEDFTNLGEALPYNYSSAGVIGVPISGENGKLYPKSAADGKTKYNYREYYIAVPYPNNFRGSLECVSVFRPTIFFGGRDLAWTKDTGNFTGEFIKKKYELQNRKYVLDDDSNEAKDDKSISIGASDSYYLDGFDNTGNVPVFNAVAKDSLPDKMQLDEISVTLNKTKTASSPQLSDWFKTEPIKLEFLNESDKIVEVSVSELGVSPRESTDASGNVTWQYPLGSAVADFLAQEEHKDWKFNRNINFYLKERIEPGETFDGKIAVTGTMPQLYKYVNKLNTEYEHWYYRLATADNPTDGYEVEGGKKASPQEASLTARRAMPLIETYGVFRKDHKDEAGPVNEAQNVPVNEDASAVRYVLGNSSDSKMWPGKLTVGPLVTVEKDGEVHGLFVHELCFSAVLNEHSEVKEIVLTDQNGRTVTLSSSSLQKSGDDLVLKEETWKKADADFETLTSAEIIFKSFDGSVELAQQAFVDFRGVPNKVGDYSADAVWTTQYNVDDIEDDLAEGTAYLSVLKIEPKVTGTANYQDESGNPLTVPNKAEGWYDFIIENKSKSSAKTSEITVDLSSVGNKKDGADVQVQGFDTGKIIIGKSYEQAASIQRIDLFDWDQDPGKDSPKVSFTLQELKDAYEQADGSLVLPRQAYKEITRLKFIRICCDQFFGETTADQEKDTAFHLQIHGNTDWYDTLNAECSFIPKEKIYTEKDIVSGTAAFYVQRPAQGIYSHVIYDDVKEESTVNDENSDNNRMALAVPYDRDFIFRNEIVNETISVLDDVDTTFQLALSKTDGGFHTTSFCIYPEVIKNYREFSGLKLTDINNKEVFLTYHAKEQTFQNETGKVIGSLQSDGFRLTKEQMESELGMDELTELLMTGTGYQITDPKKQYYVDFCGYEDAALGSSEIQTAKSSNYLDGMRDAQAYEVEAKDDVLTYVSKMYFDTIITAGYNDNETDRKFSKVSTPLEDVRTQHNKSGGSFGDNSELEIGYKALGSFMIDFRQYLNTGSSLPDGASRQEHQTFSYVKPQSLNTAATVNMKVDLPYQSFEAYYLKIDPRAKDYINSITTIRKDGTKEVLEREELKYSAQETNDQGAFCRVNLMKADSDTRFTSKEEDFYRTPESYEKKDPENPVQSVIINLSINQKQSHTEDNTDIANKPDYGTWYLDTDENAKYMFEVSGRYYKMEENPNQNGQVKATATTDLTIGGGRSQERKTSGSSEKSKWSFQDYYYYYVYPYYDSNKTEAPFRSANLKSETYVHVVHDFDRVIKGATTTPGNEYNDKADFGQPNQFLVSFYRNSRYDRYNPDYYYKYQTTGNKNNWYEQDADDWKGKIGYADEVILRDTMPVIRPDSTYQYYGFLAAGLELKPAIAKYLDTMELKLAYVDEAGVRTREKTITVDSSDLKSENGIKTLDFEYAEEDSDSNPVPGTELTEELTDGKLILRPGQFVVGYDIHLKDMMGNGEYNKEVGLKGTPDLNGGSNDTDLIIYGKPYTVKRNDPDADGTNKIQPFTKTDYEEKEYQNIIISEHNNTTYYDTARLMGFLIDFHAGYALDRDADVTPVAITDYEADNETPTNAGFGVKLYNQYNTGDNTGEHQVARVSEAVAKNTFNNYYRLRHIYIPEEFITGDWFRASALNLNINGKAHSVVLEPKLLTVSASKPGCYEIDVEQLIRDNMEQYAVSYANGQTNWETYIKAYVSGFDITFRAVNPTREDSGSVLENGEYLSVDKKNGYAYWYDGIYVDRTEEEFKDNTWTENSTPSFGKNPNTFFHDTEDYYYHRYWSLYNSVTAEFKSVDPNANIYQSTILTNSKKWDYNNVRNLTATMVTNVTRNRIAADGQSEVFAYDNDKNPKSPLEVDKDHLLPYDYVEYTVSFGAEKDSPINLKRPVMNFEVPKGQQLVKWEIISNDTGIPDDKITAVLSGNDGSDKTARPLTDYSLTSNGEPAFYRKLTVTAGETGAEIPKGRTIRLRITTQLTEELKTENSTFESQELDTNIWVTADHSHAYPQYSVEEQSVYGNSSTSKLGQYRTDTDLGGSTKYSRNYKAAEKGGENQIYESRMVNTLKYKDTEAVKVDYKFKDEEYAYDGQKARLLVSGIRNDTLHALDSMTVTLSFLDADGLRGFTLTEKPEISYPKLLADAASKPGIKLEYFCEGADDWTEAEDSASAEFFETVEKIRWTYYEIDAYGTDQKELLFDDVILNGKGKYEDIRPDHSKDSMAEIYNAKIQAQVQHVHHNEETKTVLDSQESVTLDKTADLTETAVYNRDVYRENPQVEFYTQVFDQEDQAEASYKLNKEQKTGYRPNEKMWQKIVLLNQHSAKNGVQTADQGVLLNPVFYDKLPEYLSSEHLESSQFKIRWEDIDGNPKNPDAVLKVEKTRNIREHDYGGWMYYPKSNADTTANKNMKHFSDLKVTEENSKEIDYTVYEMRFQKKDGADVRVEVGDTIEIWYQVQAREDNLPMVYVDEDRDLGTVKDQHPGYFPRNGEYYSYDESVDSNGEAFPFASSGTDGARAITNQNRQMDLDFLLHDIGLSADKNEQVDRWEFLNGSQTRIPGSSQDYSSWRNNYLGNNGVLFDEDINTANYQQNVIYSGDSTNKNTDALPERQTMTNGKNVRDWYQLILAHRTRFGQNWDGMDQNPDQMPVLWSETRLHLNKAWLVGASQFEAGNYQYEATSGDGLTTGFAAHPNYSANKNYYSSDGQDNTYRKLTDDSRITALEYNEDFTIRLHALNYGDWDLDGVEFIYTMPRGIRPKLNAEGQIDGSEVKAQILSTVAGAGKETYTPIEEQDIEVTVLQTPDGADAGYRAPDKEQDPLWNSKVDDTYYAAGENTKDTQPWVLKIVVKKPLTKWFNRGSASGYKIQVEIPGNVYLTNENEHWYDRVTVRPYTAPDSENFYYYQILDYDHWEGAVKDKMRHNQQYGMDYMWYDDWKDAYEYTSGSPNTPYIDGYNIQNNEVQISGSDYMGTVTDNAYTAYGDADKTNLYAQTGTRAVMRKPFVRMWATIGDDVTGNTREDYYTDTEGERNQLNIHVENKYWLDEYAPNAESKYSYQYSKFVHNYEVDGGSRGTLILPVITNILPYGVVPVAKDGTLFSQNNDENAVKELNWTLYQRDLTAGADVKSVIEAPEEKAKYQGVVTYEQVECQDSQGNSTGQTQGRYVVRLIPAADADGSAFEKEARIASQKANIYSIDTFTVSAPEAETDHEGLQSELYKNYQNNRTYVGSKIDGFKYLVDEDIKKSSAETTSFTNPYTVGSYGQFLYNGQIPDARLDAVQKSYTYNKTSYERGNLPDDRLDHTYETNTPLIGALKKYKETDTHQIEDYLSVNNPAVLNDTQKDFNANGQLTYTDWDKTQPLSDQGIMNTLKIRTSVPRLSVEHFAAPDAESLGETQGGSQQEFEYSDSVWYSAKITNSPISDQDYSEKGAVHHSKMVVAFHLPESVQYTGSANWNVENNDQGYMYNNLNDFCLEYYDPVEKKTIMLTQKEMREQGWGVELLNDSSKEWDPASLSRDGQVVTFEITTPKTSGFTDYNSYVAGEKPAGYFPSGSWMNFKIRTRVNQEPETNVMEQPEIWEGYRSQVYATIHDTDGKYALAADGTFAKPDDTGAVTVPAGNYNGYDIKNAEGHAFTEQGQQQCLWNEKQEISDEKDTDDSLIKDYDRDQEYDSNYVTSGSGEIALVKPAASVRLDTSKIRLRVNDPDSDRYIMEDAHVRSAYIMQMRLDQAVNKTAAVNTFIVNYNLPYYGTNEGTSNPADASNGKPMKQTIHKLRSGSWEIPADADVDQESREILEEHLKVYVQVLKKTDPWAETGNYYPGPSDSQEWQTIGKTQGYGLTENAVIDFEKDYKELADSTYQVRWVVKCESFTGEDNTKYSDVQAPVYYPVPAGFRMDIDADGDDSNGKQEMDDIDPERLNRVEAEQNVRDNCAFIELQTAPKNDDDGVNKHTNHFAAAFPQYDDYKFSQTSERARAGFYVDPEVPVVDLTIDTLYFGGSIQKGYQWDSNVIVDTGISKVLKYKVGYESISKEKDPNITQDNVTNPSIAVAVPYVDRLKQEEFQYAEYQIPDADGKYQGDYYLGDLYGNTENGGDKVEHNLDNYTPLWTWYVLNADGSVLMPDELKKDLELKQDPVFVRKAIDMTTNQRTILNFYFEGQLKPGQKLMVEFMVPIEDTDGNAVPTNMLQCKAFGFKKGSFEPHIQPDGSAWNNLGYEYDSNDVNENGSQKDMTITRLSNAITFKSTSSIVQNKTTTTELDSNIDSRAVPVPEGKDYEFKASMINKSSGNSYDELVFYDVLPDTGDYQIKNTDSSTGAKVPRNSKWHGWILPDTIKVVDYQVLPGGSETEEHQVDPSDYEIWVGPMVKQPDGTVRVGDVSDLPTQEELNKKETYDILRSSTAEKSRYFVKLSDIQNLPEGMEKETLVKSIRAVWVQMKDNVSLDANERLKLVFSMHSPLNLPAYPGTVSLSSDETVKDPNLEYNETVAEYSGWNTFVSHWDSDRIENVKAGVYVNAPSGRGYIGSYIWNDADYSGVPDDGEGEYAAEEKTGRIHLKNRTTDLDFDKTKDDPGINGVKVQLLTENGYPCNREGEAVIPEEGHEGHYLLIDEITGQPIQTPSTDHDTVYLHSKHGGPVEFDTESDYYGKDGYYILSNLKPGKYNLKYTFPETYNQYSVTTTELGDTKIPVAVYRDGECVYSGVETGASTVRDLPKDRLVIQTARPVEISAVDEKNFAEYDQKMTSYNVGVGRAYTYGGEVWLDESLVSDGSGGQKIESDGYITPGETPLEDIEVSVYNTKDMSEPCLDGDGNPAVYKTLSDGQYEFRLKPGEEYIIRAKDKSTKETRMLKPTPWTFTNNPLEADSDNDLSKIGKEYETKAFKAEIPFDASGNPVFEDSTEQSFKFNRNIDLGMIHSGRGFLGKFVWEDENYNGIMDASEGGMKDVTVTLESYYYKNNQWYPIPGGSSERTMTTNDAGVYVFDNVMSYYQADGQNYLTGYRMKIDPTVNDKIFKQYGVTHYQANHGVQDSDLDIADGNYYLNDDYIIIAVEADQNSVPENTVSYQGKTYDISDAETILTYDAGFAAYEYSEVEGTIWNDNGSEDHFYNGIMDKDETGLKNVTVYLETYYKKADGTFEKVEKDSAAKRADGTDYEGTQTVKTDDNGGYCFSKVPVFLTIGGEKKLCYYRLRADVPDGYGVTRYQQTAENGALNSDWITNQYAGSENYLTSPDAGDYFLAAQKTDTLKNSPYVLNDGNTSYDIIHKQGDIKEYHGGLLRYPTGDIQGIIWEDRNYDGLRDPGEDVMSGVDVELQSYYYDGSRWKPANEAPITQTSSSTGEYSFENLPTYMEKDGRKYLAGYQLKVNELPSGYGVTLYHQGSDPAKDSDLMAEDLKLVQKGQYLILAKEAVRNQEGNEYPYHSVEVTDSFHDGIVYDFLTGRDISGIDGGMVPYPNGQISGKIWSDANYNGIQDNNETGIEQIKVVLEQYYYVSESSTWEKNPAFSPKDDRTDISGNYQFDDLDTQVTVAGKVYLAGYRLKVDGDSIPDNYGITRYRQGTDRSLDSDLKVDDLFLVRPEEYLIPAGAAEEDTDLDGSRQQLVTVQNADGQSVTYDMLTRADISGQDGGLVAFTEGSIRGLVWEDLNYNGLQDENEAGLTGSTLTLSRFYYDGKTWMKDQGFSDKTTVIRQDGQYEFDGLSTYVQIGSKKYLAGYQLNIDGVLDGYGITRYRQGDDRHKDSDLRADTLSLVRDNEYLITADTATENADGGLYHYTAVGIKDADQNQVVYDMLKSRTYSGQDAGFAPYKKGSITGVIWEDADYDGIREEKEAGYKGLEVVLERYYYDEAAGNWKKDDSFGALTSESDENGRYEFKDLEASIKISGKQCLAGYRLYVEDLPSDRAVTKYWRGEDRGADSNLIASTGSLVRDGEYIPVALVRDEEKPANSSVVDLTDVEGRRVSYDMLTAGVVSGYDGGLSEYDGGSITGVVWEDADYDGIRQEKESGIKDVSVTLERYLLKEGSWEKDETFAEYTVQTGADGSYLFDALDTHCVIDQVKYLYGYRLRTDKDSFPKGSAVTQYRQGERTEADSDLIYETGYLTGEDEYLIPAKKADSESYKDPENIVEGYDVVRGLELSGYDGGLVLFPTGVIRGQVWSDENYDGVQNEKEPGIAGRELTLSRYYYDGKEWKKDSSFQDLKEISRTDGSYEFKELETNVQIDNHVYLAGYQLRVDGVPDGYGITRYRQGDNREKDSDLRADTLSLTRDGEYLVAAGEGTKGEIPDLAQAAVKTADGDEAVYNMLKSRTYSGQDAGFAPYKKGSITGVIWEDADYDGIREEKEAGYKGLEVVLERYYYDEAAGNWKKDDSFGALTSESDENGRYEFKDLEASIKISGKQCLAGYRLYVEDLPSDRAVTKYWRGEDRGADSNLIASTGSLVRDGEYIPVALVKDEEKPANSSVVDLTDVEGRRVSYDMLTAGVVSGYDGGLSEYDGGSITGVVWEDADYDGIRQEKESGIKDVSVTLERYLLKEGSWEKDETFAEYTVQTGADGSYLFDALDTYCVIDGTKYLFGYKVRVELSTIPSGYSVTRYQMGDDSLADSDLIYDSGYLTEKDEYLITAVKADSESVKDPGNVVEGYDIVHGTEIPGCDGGITAHETGSVSGMIWDDQSYDGIRDPKEPGVFGLEVVLERYYYHDSQWKKDDSFRMTAKTNEEGWYHFDDLPTSMRMEWNDSGWEEEKDVLLSYKLKFV</sequence>
<protein>
    <recommendedName>
        <fullName evidence="4">SD-repeat containing protein B domain-containing protein</fullName>
    </recommendedName>
</protein>
<organism evidence="5 6">
    <name type="scientific">Brotonthovivens ammoniilytica</name>
    <dbReference type="NCBI Taxonomy" id="2981725"/>
    <lineage>
        <taxon>Bacteria</taxon>
        <taxon>Bacillati</taxon>
        <taxon>Bacillota</taxon>
        <taxon>Clostridia</taxon>
        <taxon>Lachnospirales</taxon>
        <taxon>Lachnospiraceae</taxon>
        <taxon>Brotonthovivens</taxon>
    </lineage>
</organism>
<comment type="subcellular location">
    <subcellularLocation>
        <location evidence="1">Secreted</location>
    </subcellularLocation>
</comment>
<evidence type="ECO:0000256" key="1">
    <source>
        <dbReference type="ARBA" id="ARBA00004613"/>
    </source>
</evidence>
<accession>A0ABT2TFS6</accession>
<dbReference type="InterPro" id="IPR051417">
    <property type="entry name" value="SDr/BOS_complex"/>
</dbReference>
<dbReference type="SUPFAM" id="SSF117074">
    <property type="entry name" value="Hypothetical protein PA1324"/>
    <property type="match status" value="10"/>
</dbReference>
<dbReference type="RefSeq" id="WP_158423903.1">
    <property type="nucleotide sequence ID" value="NZ_JAOQJQ010000001.1"/>
</dbReference>
<dbReference type="Pfam" id="PF17210">
    <property type="entry name" value="SdrD_B"/>
    <property type="match status" value="7"/>
</dbReference>
<keyword evidence="3" id="KW-0732">Signal</keyword>
<evidence type="ECO:0000313" key="5">
    <source>
        <dbReference type="EMBL" id="MCU6761032.1"/>
    </source>
</evidence>
<dbReference type="Gene3D" id="2.60.40.10">
    <property type="entry name" value="Immunoglobulins"/>
    <property type="match status" value="13"/>
</dbReference>
<evidence type="ECO:0000256" key="3">
    <source>
        <dbReference type="ARBA" id="ARBA00022729"/>
    </source>
</evidence>
<feature type="domain" description="SD-repeat containing protein B" evidence="4">
    <location>
        <begin position="5960"/>
        <end position="6069"/>
    </location>
</feature>
<feature type="domain" description="SD-repeat containing protein B" evidence="4">
    <location>
        <begin position="5783"/>
        <end position="5892"/>
    </location>
</feature>
<reference evidence="5 6" key="1">
    <citation type="journal article" date="2021" name="ISME Commun">
        <title>Automated analysis of genomic sequences facilitates high-throughput and comprehensive description of bacteria.</title>
        <authorList>
            <person name="Hitch T.C.A."/>
        </authorList>
    </citation>
    <scope>NUCLEOTIDE SEQUENCE [LARGE SCALE GENOMIC DNA]</scope>
    <source>
        <strain evidence="5 6">Sanger_109</strain>
    </source>
</reference>
<feature type="domain" description="SD-repeat containing protein B" evidence="4">
    <location>
        <begin position="5248"/>
        <end position="5312"/>
    </location>
</feature>
<proteinExistence type="predicted"/>
<dbReference type="InterPro" id="IPR033764">
    <property type="entry name" value="Sdr_B"/>
</dbReference>
<evidence type="ECO:0000256" key="2">
    <source>
        <dbReference type="ARBA" id="ARBA00022525"/>
    </source>
</evidence>
<evidence type="ECO:0000259" key="4">
    <source>
        <dbReference type="Pfam" id="PF17210"/>
    </source>
</evidence>
<dbReference type="PANTHER" id="PTHR23303">
    <property type="entry name" value="CARBOXYPEPTIDASE REGULATORY REGION-CONTAINING"/>
    <property type="match status" value="1"/>
</dbReference>
<gene>
    <name evidence="5" type="ORF">OCV88_01620</name>
</gene>
<keyword evidence="2" id="KW-0964">Secreted</keyword>
<feature type="domain" description="SD-repeat containing protein B" evidence="4">
    <location>
        <begin position="6475"/>
        <end position="6581"/>
    </location>
</feature>
<dbReference type="EMBL" id="JAOQJQ010000001">
    <property type="protein sequence ID" value="MCU6761032.1"/>
    <property type="molecule type" value="Genomic_DNA"/>
</dbReference>
<feature type="domain" description="SD-repeat containing protein B" evidence="4">
    <location>
        <begin position="6815"/>
        <end position="6926"/>
    </location>
</feature>
<dbReference type="Proteomes" id="UP001652442">
    <property type="component" value="Unassembled WGS sequence"/>
</dbReference>